<dbReference type="PANTHER" id="PTHR23404">
    <property type="entry name" value="MOLYBDOPTERIN SYNTHASE RELATED"/>
    <property type="match status" value="1"/>
</dbReference>
<dbReference type="Gene3D" id="3.90.1170.40">
    <property type="entry name" value="Molybdopterin biosynthesis MoaE subunit"/>
    <property type="match status" value="1"/>
</dbReference>
<evidence type="ECO:0000256" key="1">
    <source>
        <dbReference type="SAM" id="Phobius"/>
    </source>
</evidence>
<accession>A0A0V1KWZ3</accession>
<organism evidence="2 3">
    <name type="scientific">Trichinella nativa</name>
    <dbReference type="NCBI Taxonomy" id="6335"/>
    <lineage>
        <taxon>Eukaryota</taxon>
        <taxon>Metazoa</taxon>
        <taxon>Ecdysozoa</taxon>
        <taxon>Nematoda</taxon>
        <taxon>Enoplea</taxon>
        <taxon>Dorylaimia</taxon>
        <taxon>Trichinellida</taxon>
        <taxon>Trichinellidae</taxon>
        <taxon>Trichinella</taxon>
    </lineage>
</organism>
<feature type="transmembrane region" description="Helical" evidence="1">
    <location>
        <begin position="204"/>
        <end position="225"/>
    </location>
</feature>
<dbReference type="Pfam" id="PF02391">
    <property type="entry name" value="MoaE"/>
    <property type="match status" value="1"/>
</dbReference>
<dbReference type="STRING" id="6335.A0A0V1KWZ3"/>
<dbReference type="InterPro" id="IPR003448">
    <property type="entry name" value="Mopterin_biosynth_MoaE"/>
</dbReference>
<proteinExistence type="predicted"/>
<dbReference type="GO" id="GO:0006777">
    <property type="term" value="P:Mo-molybdopterin cofactor biosynthetic process"/>
    <property type="evidence" value="ECO:0007669"/>
    <property type="project" value="InterPro"/>
</dbReference>
<evidence type="ECO:0000313" key="2">
    <source>
        <dbReference type="EMBL" id="KRZ51654.1"/>
    </source>
</evidence>
<evidence type="ECO:0000313" key="3">
    <source>
        <dbReference type="Proteomes" id="UP000054721"/>
    </source>
</evidence>
<dbReference type="Proteomes" id="UP000054721">
    <property type="component" value="Unassembled WGS sequence"/>
</dbReference>
<feature type="transmembrane region" description="Helical" evidence="1">
    <location>
        <begin position="343"/>
        <end position="361"/>
    </location>
</feature>
<sequence>MKEMLEFDTGNWILLTEDMLNLESAVDFVSHEENGAVSVFVGKYFCSVRKSSDQVDVAYLAYEAYESMACKIFVNICSEIRKKWPTIHRICVHHRLGNVAVKEKSVIVAASAPHRAETLDAVKFAIDEIKKTVPIWKKILNIARWVVVILMMLSFKVGVLAVGLPVCPKGPAVFVPHFAFAKFNAHRIQALVVVVAGRCGAYSLFFPLVNMNSLILICSIFAIAIQSSLGQISATAFDTEEACRDKCFGERDNGCLRIQPLGQWICRCQSGYYSRRLSCERECENNMYWSLFTTGECVEADTSFTGSCQLTCAFRLRIWTTVFIIILFASAVSLTTLYCVTTVVLLIFIIPICASSFRACLMVKKQKKMAEEDVAAEMASREMAQSKAIAQAAWSYPYAYWPYYSNMRN</sequence>
<dbReference type="InterPro" id="IPR036563">
    <property type="entry name" value="MoaE_sf"/>
</dbReference>
<feature type="transmembrane region" description="Helical" evidence="1">
    <location>
        <begin position="145"/>
        <end position="166"/>
    </location>
</feature>
<protein>
    <submittedName>
        <fullName evidence="2">Molybdopterin synthase catalytic subunit 1</fullName>
    </submittedName>
</protein>
<dbReference type="OrthoDB" id="5859179at2759"/>
<keyword evidence="3" id="KW-1185">Reference proteome</keyword>
<keyword evidence="1" id="KW-1133">Transmembrane helix</keyword>
<feature type="transmembrane region" description="Helical" evidence="1">
    <location>
        <begin position="318"/>
        <end position="337"/>
    </location>
</feature>
<dbReference type="SUPFAM" id="SSF54690">
    <property type="entry name" value="Molybdopterin synthase subunit MoaE"/>
    <property type="match status" value="1"/>
</dbReference>
<comment type="caution">
    <text evidence="2">The sequence shown here is derived from an EMBL/GenBank/DDBJ whole genome shotgun (WGS) entry which is preliminary data.</text>
</comment>
<name>A0A0V1KWZ3_9BILA</name>
<dbReference type="CDD" id="cd00756">
    <property type="entry name" value="MoaE"/>
    <property type="match status" value="1"/>
</dbReference>
<reference evidence="2 3" key="1">
    <citation type="submission" date="2015-05" db="EMBL/GenBank/DDBJ databases">
        <title>Evolution of Trichinella species and genotypes.</title>
        <authorList>
            <person name="Korhonen P.K."/>
            <person name="Edoardo P."/>
            <person name="Giuseppe L.R."/>
            <person name="Gasser R.B."/>
        </authorList>
    </citation>
    <scope>NUCLEOTIDE SEQUENCE [LARGE SCALE GENOMIC DNA]</scope>
    <source>
        <strain evidence="2">ISS10</strain>
    </source>
</reference>
<dbReference type="AlphaFoldDB" id="A0A0V1KWZ3"/>
<keyword evidence="1" id="KW-0812">Transmembrane</keyword>
<dbReference type="EMBL" id="JYDW01000219">
    <property type="protein sequence ID" value="KRZ51654.1"/>
    <property type="molecule type" value="Genomic_DNA"/>
</dbReference>
<gene>
    <name evidence="2" type="ORF">T02_13022</name>
</gene>
<keyword evidence="1" id="KW-0472">Membrane</keyword>